<organism evidence="2 3">
    <name type="scientific">Parelaphostrongylus tenuis</name>
    <name type="common">Meningeal worm</name>
    <dbReference type="NCBI Taxonomy" id="148309"/>
    <lineage>
        <taxon>Eukaryota</taxon>
        <taxon>Metazoa</taxon>
        <taxon>Ecdysozoa</taxon>
        <taxon>Nematoda</taxon>
        <taxon>Chromadorea</taxon>
        <taxon>Rhabditida</taxon>
        <taxon>Rhabditina</taxon>
        <taxon>Rhabditomorpha</taxon>
        <taxon>Strongyloidea</taxon>
        <taxon>Metastrongylidae</taxon>
        <taxon>Parelaphostrongylus</taxon>
    </lineage>
</organism>
<evidence type="ECO:0000313" key="2">
    <source>
        <dbReference type="EMBL" id="KAJ1370910.1"/>
    </source>
</evidence>
<comment type="caution">
    <text evidence="2">The sequence shown here is derived from an EMBL/GenBank/DDBJ whole genome shotgun (WGS) entry which is preliminary data.</text>
</comment>
<dbReference type="Proteomes" id="UP001196413">
    <property type="component" value="Unassembled WGS sequence"/>
</dbReference>
<sequence length="114" mass="12671">MHSPLPRSVPVGCGEDPSYSDRITTRTDNAQKQLPTITKVPHRPFLLRVDQNYLGFPQAGVATWQATSSSDTIAAHRDWAFTIGWSSVCFNTITRQITFTTIFKGAINTYLPDA</sequence>
<proteinExistence type="predicted"/>
<accession>A0AAD5WIB3</accession>
<dbReference type="AlphaFoldDB" id="A0AAD5WIB3"/>
<keyword evidence="3" id="KW-1185">Reference proteome</keyword>
<protein>
    <submittedName>
        <fullName evidence="2">Uncharacterized protein</fullName>
    </submittedName>
</protein>
<name>A0AAD5WIB3_PARTN</name>
<evidence type="ECO:0000256" key="1">
    <source>
        <dbReference type="SAM" id="MobiDB-lite"/>
    </source>
</evidence>
<feature type="region of interest" description="Disordered" evidence="1">
    <location>
        <begin position="1"/>
        <end position="21"/>
    </location>
</feature>
<reference evidence="2" key="1">
    <citation type="submission" date="2021-06" db="EMBL/GenBank/DDBJ databases">
        <title>Parelaphostrongylus tenuis whole genome reference sequence.</title>
        <authorList>
            <person name="Garwood T.J."/>
            <person name="Larsen P.A."/>
            <person name="Fountain-Jones N.M."/>
            <person name="Garbe J.R."/>
            <person name="Macchietto M.G."/>
            <person name="Kania S.A."/>
            <person name="Gerhold R.W."/>
            <person name="Richards J.E."/>
            <person name="Wolf T.M."/>
        </authorList>
    </citation>
    <scope>NUCLEOTIDE SEQUENCE</scope>
    <source>
        <strain evidence="2">MNPRO001-30</strain>
        <tissue evidence="2">Meninges</tissue>
    </source>
</reference>
<evidence type="ECO:0000313" key="3">
    <source>
        <dbReference type="Proteomes" id="UP001196413"/>
    </source>
</evidence>
<dbReference type="EMBL" id="JAHQIW010006871">
    <property type="protein sequence ID" value="KAJ1370910.1"/>
    <property type="molecule type" value="Genomic_DNA"/>
</dbReference>
<gene>
    <name evidence="2" type="ORF">KIN20_032735</name>
</gene>